<dbReference type="AlphaFoldDB" id="A0A4U0N7Z8"/>
<sequence length="452" mass="52032">MNKVPIYLFVISIVFLLCSCEKFLDEKSDVALTIPDNIEDLDALMNNLAKFSDDPRGGEISTDDYYVSEDDFDGLFSEDEKNLYLWNENVYLEDQSNDWIIVYNAIYYCNLVLEKLEDLKKSGISVNPDRFDKVRGEALYYRGKSYFNAAQIWCQAYDETTSSVDLGLPLRLSSNFNERSTRDNLENTYQRILRDLEESASLLPAQSLHPTKTSKAAAYGMLSRTLLSMRRYEEAGRYADSCLLIYDKLLDFNTLNPTSATPIPQFSDEVILEGVTSATILTESRLRVDEKLIGLFDEADLRKHINFSKRSDGSYLFKGTLVPYMHFTGIASNEMYLNRAEAYCRSGNLSSALDDIDKLRSHRYHVNDYIPWDRDLSQFALLDKILDERRKELLYRGIRWMDVKRLNKEGRGILMSRGSKGEADELQPNDPRYALPLPRTIIELTGMPQNSR</sequence>
<gene>
    <name evidence="8" type="ORF">FAZ15_22050</name>
</gene>
<evidence type="ECO:0000256" key="1">
    <source>
        <dbReference type="ARBA" id="ARBA00004442"/>
    </source>
</evidence>
<keyword evidence="5" id="KW-0998">Cell outer membrane</keyword>
<protein>
    <submittedName>
        <fullName evidence="8">RagB/SusD family nutrient uptake outer membrane protein</fullName>
    </submittedName>
</protein>
<feature type="domain" description="SusD-like N-terminal" evidence="7">
    <location>
        <begin position="22"/>
        <end position="226"/>
    </location>
</feature>
<dbReference type="RefSeq" id="WP_136903536.1">
    <property type="nucleotide sequence ID" value="NZ_SUME01000015.1"/>
</dbReference>
<evidence type="ECO:0000259" key="6">
    <source>
        <dbReference type="Pfam" id="PF07980"/>
    </source>
</evidence>
<reference evidence="8 9" key="1">
    <citation type="submission" date="2019-04" db="EMBL/GenBank/DDBJ databases">
        <title>Sphingobacterium olei sp. nov., isolated from oil-contaminated soil.</title>
        <authorList>
            <person name="Liu B."/>
        </authorList>
    </citation>
    <scope>NUCLEOTIDE SEQUENCE [LARGE SCALE GENOMIC DNA]</scope>
    <source>
        <strain evidence="8 9">HAL-9</strain>
    </source>
</reference>
<dbReference type="InterPro" id="IPR033985">
    <property type="entry name" value="SusD-like_N"/>
</dbReference>
<feature type="domain" description="RagB/SusD" evidence="6">
    <location>
        <begin position="334"/>
        <end position="408"/>
    </location>
</feature>
<evidence type="ECO:0000256" key="4">
    <source>
        <dbReference type="ARBA" id="ARBA00023136"/>
    </source>
</evidence>
<dbReference type="InterPro" id="IPR011990">
    <property type="entry name" value="TPR-like_helical_dom_sf"/>
</dbReference>
<dbReference type="SUPFAM" id="SSF48452">
    <property type="entry name" value="TPR-like"/>
    <property type="match status" value="1"/>
</dbReference>
<evidence type="ECO:0000256" key="3">
    <source>
        <dbReference type="ARBA" id="ARBA00022729"/>
    </source>
</evidence>
<dbReference type="GO" id="GO:0009279">
    <property type="term" value="C:cell outer membrane"/>
    <property type="evidence" value="ECO:0007669"/>
    <property type="project" value="UniProtKB-SubCell"/>
</dbReference>
<evidence type="ECO:0000259" key="7">
    <source>
        <dbReference type="Pfam" id="PF14322"/>
    </source>
</evidence>
<keyword evidence="3" id="KW-0732">Signal</keyword>
<evidence type="ECO:0000256" key="2">
    <source>
        <dbReference type="ARBA" id="ARBA00006275"/>
    </source>
</evidence>
<comment type="similarity">
    <text evidence="2">Belongs to the SusD family.</text>
</comment>
<dbReference type="Pfam" id="PF14322">
    <property type="entry name" value="SusD-like_3"/>
    <property type="match status" value="1"/>
</dbReference>
<comment type="caution">
    <text evidence="8">The sequence shown here is derived from an EMBL/GenBank/DDBJ whole genome shotgun (WGS) entry which is preliminary data.</text>
</comment>
<keyword evidence="9" id="KW-1185">Reference proteome</keyword>
<dbReference type="Pfam" id="PF07980">
    <property type="entry name" value="SusD_RagB"/>
    <property type="match status" value="1"/>
</dbReference>
<dbReference type="Proteomes" id="UP000306808">
    <property type="component" value="Unassembled WGS sequence"/>
</dbReference>
<evidence type="ECO:0000313" key="8">
    <source>
        <dbReference type="EMBL" id="TJZ49905.1"/>
    </source>
</evidence>
<dbReference type="Gene3D" id="1.25.40.390">
    <property type="match status" value="1"/>
</dbReference>
<dbReference type="EMBL" id="SUME01000015">
    <property type="protein sequence ID" value="TJZ49905.1"/>
    <property type="molecule type" value="Genomic_DNA"/>
</dbReference>
<keyword evidence="4" id="KW-0472">Membrane</keyword>
<evidence type="ECO:0000256" key="5">
    <source>
        <dbReference type="ARBA" id="ARBA00023237"/>
    </source>
</evidence>
<dbReference type="OrthoDB" id="653598at2"/>
<organism evidence="8 9">
    <name type="scientific">Sphingobacterium olei</name>
    <dbReference type="NCBI Taxonomy" id="2571155"/>
    <lineage>
        <taxon>Bacteria</taxon>
        <taxon>Pseudomonadati</taxon>
        <taxon>Bacteroidota</taxon>
        <taxon>Sphingobacteriia</taxon>
        <taxon>Sphingobacteriales</taxon>
        <taxon>Sphingobacteriaceae</taxon>
        <taxon>Sphingobacterium</taxon>
    </lineage>
</organism>
<name>A0A4U0N7Z8_9SPHI</name>
<accession>A0A4U0N7Z8</accession>
<dbReference type="InterPro" id="IPR012944">
    <property type="entry name" value="SusD_RagB_dom"/>
</dbReference>
<comment type="subcellular location">
    <subcellularLocation>
        <location evidence="1">Cell outer membrane</location>
    </subcellularLocation>
</comment>
<evidence type="ECO:0000313" key="9">
    <source>
        <dbReference type="Proteomes" id="UP000306808"/>
    </source>
</evidence>
<proteinExistence type="inferred from homology"/>
<dbReference type="PROSITE" id="PS51257">
    <property type="entry name" value="PROKAR_LIPOPROTEIN"/>
    <property type="match status" value="1"/>
</dbReference>